<dbReference type="Proteomes" id="UP000245845">
    <property type="component" value="Unassembled WGS sequence"/>
</dbReference>
<dbReference type="InterPro" id="IPR027417">
    <property type="entry name" value="P-loop_NTPase"/>
</dbReference>
<comment type="caution">
    <text evidence="2">The sequence shown here is derived from an EMBL/GenBank/DDBJ whole genome shotgun (WGS) entry which is preliminary data.</text>
</comment>
<keyword evidence="3" id="KW-1185">Reference proteome</keyword>
<sequence>MSRTVGIGIQDFEKARKQNVFLVDKTMFIRDWWEKKDDVTLITRPRRFGKTLTLSMVEQFFSVNYKNTDIFKGMNIWQDKQYQELQGSYPVISLSFAGIKGNTYEMARDGIIQILINLYAKCSFLQEGDSLNQQEKEYFNYVKPEMTDAVAAMSLQRLSICMHRYYGKKVLILLDEYDTPLQEAYLYGYWEQLASFIRSLFNCTFKTNPYMERGLMTGITRVSKESIFSDLNNLVVVTTTSEKYENAFGFTEAEVDAALEEYGISNRKEEVKRWYDGFRFGDRLDMYNPWSIISYLDNQRVGPYWVNTSSNSLIASLIQKGSKQVKETFELLLSGNTITTEFDEQIVYNQLDIDESAIWSLLLASGYLKVCSTEIQETKYGGWSQTYTLAITNFETKVMFRNMVRDWFALAASNYNDFIQALLKNDISAMNVYMNRVALATFSYFDSGSKPHESEPERFYHGFVLGLMVELEDRYVIASNRESGFGRYDVMLEPKDRKESAMLLEFKVQDMKEKDLNETAQAALRQIEERDYAASLKAKGVCEERIYKYGFAFQGKKVLIAGSTLMNQENN</sequence>
<accession>A0A2Y9BHR2</accession>
<dbReference type="Pfam" id="PF09820">
    <property type="entry name" value="AAA-ATPase_like"/>
    <property type="match status" value="1"/>
</dbReference>
<dbReference type="InterPro" id="IPR012547">
    <property type="entry name" value="PDDEXK_9"/>
</dbReference>
<dbReference type="PANTHER" id="PTHR34825">
    <property type="entry name" value="CONSERVED PROTEIN, WITH A WEAK D-GALACTARATE DEHYDRATASE/ALTRONATE HYDROLASE DOMAIN"/>
    <property type="match status" value="1"/>
</dbReference>
<dbReference type="RefSeq" id="WP_109731791.1">
    <property type="nucleotide sequence ID" value="NZ_BAAACK010000003.1"/>
</dbReference>
<dbReference type="Pfam" id="PF08011">
    <property type="entry name" value="PDDEXK_9"/>
    <property type="match status" value="1"/>
</dbReference>
<evidence type="ECO:0000313" key="2">
    <source>
        <dbReference type="EMBL" id="PWJ28609.1"/>
    </source>
</evidence>
<dbReference type="AlphaFoldDB" id="A0A2Y9BHR2"/>
<gene>
    <name evidence="2" type="ORF">A8806_108124</name>
</gene>
<dbReference type="InterPro" id="IPR018631">
    <property type="entry name" value="AAA-ATPase-like_dom"/>
</dbReference>
<organism evidence="2 3">
    <name type="scientific">Faecalicatena orotica</name>
    <dbReference type="NCBI Taxonomy" id="1544"/>
    <lineage>
        <taxon>Bacteria</taxon>
        <taxon>Bacillati</taxon>
        <taxon>Bacillota</taxon>
        <taxon>Clostridia</taxon>
        <taxon>Lachnospirales</taxon>
        <taxon>Lachnospiraceae</taxon>
        <taxon>Faecalicatena</taxon>
    </lineage>
</organism>
<dbReference type="EMBL" id="QGDL01000008">
    <property type="protein sequence ID" value="PWJ28609.1"/>
    <property type="molecule type" value="Genomic_DNA"/>
</dbReference>
<feature type="domain" description="AAA-ATPase-like" evidence="1">
    <location>
        <begin position="7"/>
        <end position="228"/>
    </location>
</feature>
<evidence type="ECO:0000259" key="1">
    <source>
        <dbReference type="Pfam" id="PF09820"/>
    </source>
</evidence>
<dbReference type="PANTHER" id="PTHR34825:SF1">
    <property type="entry name" value="AAA-ATPASE-LIKE DOMAIN-CONTAINING PROTEIN"/>
    <property type="match status" value="1"/>
</dbReference>
<evidence type="ECO:0000313" key="3">
    <source>
        <dbReference type="Proteomes" id="UP000245845"/>
    </source>
</evidence>
<protein>
    <submittedName>
        <fullName evidence="2">PD-(D/E)XK nuclease superfamily protein</fullName>
    </submittedName>
</protein>
<dbReference type="OrthoDB" id="9766673at2"/>
<dbReference type="SUPFAM" id="SSF52540">
    <property type="entry name" value="P-loop containing nucleoside triphosphate hydrolases"/>
    <property type="match status" value="1"/>
</dbReference>
<proteinExistence type="predicted"/>
<name>A0A2Y9BHR2_9FIRM</name>
<reference evidence="2 3" key="1">
    <citation type="submission" date="2018-05" db="EMBL/GenBank/DDBJ databases">
        <title>The Hungate 1000. A catalogue of reference genomes from the rumen microbiome.</title>
        <authorList>
            <person name="Kelly W."/>
        </authorList>
    </citation>
    <scope>NUCLEOTIDE SEQUENCE [LARGE SCALE GENOMIC DNA]</scope>
    <source>
        <strain evidence="2 3">NLAE-zl-C242</strain>
    </source>
</reference>